<gene>
    <name evidence="6" type="ORF">H0E87_011715</name>
</gene>
<dbReference type="Gene3D" id="2.130.10.10">
    <property type="entry name" value="YVTN repeat-like/Quinoprotein amine dehydrogenase"/>
    <property type="match status" value="4"/>
</dbReference>
<dbReference type="InterPro" id="IPR001680">
    <property type="entry name" value="WD40_rpt"/>
</dbReference>
<dbReference type="SUPFAM" id="SSF50978">
    <property type="entry name" value="WD40 repeat-like"/>
    <property type="match status" value="2"/>
</dbReference>
<dbReference type="PANTHER" id="PTHR44083:SF30">
    <property type="entry name" value="TOPLESS-LIKE PROTEIN"/>
    <property type="match status" value="1"/>
</dbReference>
<dbReference type="InterPro" id="IPR019775">
    <property type="entry name" value="WD40_repeat_CS"/>
</dbReference>
<comment type="caution">
    <text evidence="6">The sequence shown here is derived from an EMBL/GenBank/DDBJ whole genome shotgun (WGS) entry which is preliminary data.</text>
</comment>
<dbReference type="PROSITE" id="PS50082">
    <property type="entry name" value="WD_REPEATS_2"/>
    <property type="match status" value="2"/>
</dbReference>
<dbReference type="Pfam" id="PF00400">
    <property type="entry name" value="WD40"/>
    <property type="match status" value="2"/>
</dbReference>
<dbReference type="InterPro" id="IPR027728">
    <property type="entry name" value="Topless_fam"/>
</dbReference>
<protein>
    <recommendedName>
        <fullName evidence="5">CTLH domain-containing protein</fullName>
    </recommendedName>
</protein>
<evidence type="ECO:0000313" key="6">
    <source>
        <dbReference type="EMBL" id="KAH8504158.1"/>
    </source>
</evidence>
<dbReference type="PROSITE" id="PS00678">
    <property type="entry name" value="WD_REPEATS_1"/>
    <property type="match status" value="1"/>
</dbReference>
<dbReference type="InterPro" id="IPR006595">
    <property type="entry name" value="CTLH_C"/>
</dbReference>
<accession>A0A8T2YG78</accession>
<evidence type="ECO:0000256" key="1">
    <source>
        <dbReference type="ARBA" id="ARBA00022574"/>
    </source>
</evidence>
<keyword evidence="1 3" id="KW-0853">WD repeat</keyword>
<dbReference type="Proteomes" id="UP000807159">
    <property type="component" value="Chromosome 6"/>
</dbReference>
<evidence type="ECO:0000256" key="4">
    <source>
        <dbReference type="SAM" id="MobiDB-lite"/>
    </source>
</evidence>
<keyword evidence="2" id="KW-0677">Repeat</keyword>
<evidence type="ECO:0000256" key="3">
    <source>
        <dbReference type="PROSITE-ProRule" id="PRU00221"/>
    </source>
</evidence>
<dbReference type="Pfam" id="PF21359">
    <property type="entry name" value="zf_topless"/>
    <property type="match status" value="1"/>
</dbReference>
<dbReference type="SMART" id="SM00320">
    <property type="entry name" value="WD40"/>
    <property type="match status" value="11"/>
</dbReference>
<dbReference type="SMART" id="SM00667">
    <property type="entry name" value="LisH"/>
    <property type="match status" value="1"/>
</dbReference>
<dbReference type="PANTHER" id="PTHR44083">
    <property type="entry name" value="TOPLESS-RELATED PROTEIN 1-RELATED"/>
    <property type="match status" value="1"/>
</dbReference>
<dbReference type="InterPro" id="IPR015943">
    <property type="entry name" value="WD40/YVTN_repeat-like_dom_sf"/>
</dbReference>
<feature type="compositionally biased region" description="Low complexity" evidence="4">
    <location>
        <begin position="228"/>
        <end position="245"/>
    </location>
</feature>
<name>A0A8T2YG78_POPDE</name>
<dbReference type="EMBL" id="JACEGQ020000006">
    <property type="protein sequence ID" value="KAH8504158.1"/>
    <property type="molecule type" value="Genomic_DNA"/>
</dbReference>
<feature type="domain" description="CTLH" evidence="5">
    <location>
        <begin position="34"/>
        <end position="92"/>
    </location>
</feature>
<dbReference type="InterPro" id="IPR048419">
    <property type="entry name" value="Topless_Znf"/>
</dbReference>
<feature type="compositionally biased region" description="Polar residues" evidence="4">
    <location>
        <begin position="215"/>
        <end position="227"/>
    </location>
</feature>
<dbReference type="PROSITE" id="PS50294">
    <property type="entry name" value="WD_REPEATS_REGION"/>
    <property type="match status" value="2"/>
</dbReference>
<evidence type="ECO:0000313" key="7">
    <source>
        <dbReference type="Proteomes" id="UP000807159"/>
    </source>
</evidence>
<organism evidence="6 7">
    <name type="scientific">Populus deltoides</name>
    <name type="common">Eastern poplar</name>
    <name type="synonym">Eastern cottonwood</name>
    <dbReference type="NCBI Taxonomy" id="3696"/>
    <lineage>
        <taxon>Eukaryota</taxon>
        <taxon>Viridiplantae</taxon>
        <taxon>Streptophyta</taxon>
        <taxon>Embryophyta</taxon>
        <taxon>Tracheophyta</taxon>
        <taxon>Spermatophyta</taxon>
        <taxon>Magnoliopsida</taxon>
        <taxon>eudicotyledons</taxon>
        <taxon>Gunneridae</taxon>
        <taxon>Pentapetalae</taxon>
        <taxon>rosids</taxon>
        <taxon>fabids</taxon>
        <taxon>Malpighiales</taxon>
        <taxon>Salicaceae</taxon>
        <taxon>Saliceae</taxon>
        <taxon>Populus</taxon>
    </lineage>
</organism>
<dbReference type="InterPro" id="IPR054080">
    <property type="entry name" value="TPR1-like_2nd"/>
</dbReference>
<feature type="region of interest" description="Disordered" evidence="4">
    <location>
        <begin position="215"/>
        <end position="245"/>
    </location>
</feature>
<feature type="repeat" description="WD" evidence="3">
    <location>
        <begin position="936"/>
        <end position="970"/>
    </location>
</feature>
<dbReference type="InterPro" id="IPR006594">
    <property type="entry name" value="LisH"/>
</dbReference>
<evidence type="ECO:0000256" key="2">
    <source>
        <dbReference type="ARBA" id="ARBA00022737"/>
    </source>
</evidence>
<proteinExistence type="predicted"/>
<reference evidence="6" key="1">
    <citation type="journal article" date="2021" name="J. Hered.">
        <title>Genome Assembly of Salicaceae Populus deltoides (Eastern Cottonwood) I-69 Based on Nanopore Sequencing and Hi-C Technologies.</title>
        <authorList>
            <person name="Bai S."/>
            <person name="Wu H."/>
            <person name="Zhang J."/>
            <person name="Pan Z."/>
            <person name="Zhao W."/>
            <person name="Li Z."/>
            <person name="Tong C."/>
        </authorList>
    </citation>
    <scope>NUCLEOTIDE SEQUENCE</scope>
    <source>
        <tissue evidence="6">Leaf</tissue>
    </source>
</reference>
<evidence type="ECO:0000259" key="5">
    <source>
        <dbReference type="PROSITE" id="PS50897"/>
    </source>
</evidence>
<dbReference type="SMART" id="SM00668">
    <property type="entry name" value="CTLH"/>
    <property type="match status" value="1"/>
</dbReference>
<dbReference type="PROSITE" id="PS50897">
    <property type="entry name" value="CTLH"/>
    <property type="match status" value="1"/>
</dbReference>
<feature type="repeat" description="WD" evidence="3">
    <location>
        <begin position="430"/>
        <end position="473"/>
    </location>
</feature>
<dbReference type="GO" id="GO:0006355">
    <property type="term" value="P:regulation of DNA-templated transcription"/>
    <property type="evidence" value="ECO:0007669"/>
    <property type="project" value="InterPro"/>
</dbReference>
<dbReference type="Pfam" id="PF21889">
    <property type="entry name" value="TPR1-like_2nd"/>
    <property type="match status" value="1"/>
</dbReference>
<dbReference type="InterPro" id="IPR036322">
    <property type="entry name" value="WD40_repeat_dom_sf"/>
</dbReference>
<keyword evidence="7" id="KW-1185">Reference proteome</keyword>
<dbReference type="AlphaFoldDB" id="A0A8T2YG78"/>
<sequence length="1175" mass="129246">MSALSKDLVLLISQFLDEEGFKETARMLERESSYYFNMKFFEDMICSGDWDEAERYFSCFTKLSDNRFSMKVYFEIRKQKFLEALDNKDRAKALDILVKDLKTFVPYNEELFKEMTLLLTLNDIRDHESLSMYSDADSARKVMRVELKKLIEANPLFSDKLEFPNAASHRLRRLINQSLNWQHVLCAYPQPNPDIRTLFVDHVCVPIPSDDHLFSTSSDSNPVPSQTTSMLVSTSSASNSTSSSEAHSSISSEALSLSDPTSIGIATITDGLEDITSVHYSSIPESEIAILKRPSDKEISADSHPDQSSIDISDDLPKNVLRILNEGSSPTSMDFHPEHHTVLLVGTSVGDIGLWEARSGESLLSRNFKVWDIAACSKIFKATLLKDPSVSVNRVAWSPEGCFFGVAYSKHIVQIYSYNDAKDVQQKLEIDAHVGGVNDLAFSAPEKQLLVITCGDDKTVKAWDVTSGVKMYTFEGHDAPVYSLCPHSKGNVHVRITLDSTLTRGGDIDSSPCLLKLMMTPSLLLLFIFLIPQFLSATSVNSNIKVCLYDNLGARVDYDAPGLGCTSMAYSGDRRLFSCGTSKSGESFLAEWGDSEGSIKRTYLGLQKSSSGVVQFDIMKNQVLAAGDEHVIKIWDMDKVELFTTIDAEGGLPENPCVRFNKEGTLLAVSANDNKIKILAKDSGLHSLHTSQNCSDDASRDLCHNFKKLGIEPSSTVACAGAADEAFTNVGSSRFCLGFTLYLNGNPENSEVVKSKITGKSTTSKSGRLILITSPSQFQILRLPSPMKANKISRLIYNNAGNSILALTSNASHLCWKWSQNDTHSSDKATAKVPPQLWQPSSSSGLMTNDLTGSSPEEAVPCFALSKNDSYLLSACGGRISLYSLLKFKTMLPIMQPPAATCIAFYPQDNNILAIGRDDSTILIYNVRSAKVDTILEGHSKRVSGLAFSNDLNVLVSSGADAQIFVWKVEGWGKERSRFLQIPDDRTLSSLSLDTDIQFHQNQTEFLAVHETCLSIYDARKLECVKQWSPGDFGAPISHATFSCDGQMVYASFEDGLVSIFDASDFQLYCRINPTAYLSPTSSLGVYPLVVAAHPQEPDQFAVGLKDGAVIVFEPPISAGKWSMLTAYENGSASKIPAESEANQKLISENSEYENYAQTLAGQECVNTDVCLCNE</sequence>
<dbReference type="PROSITE" id="PS50896">
    <property type="entry name" value="LISH"/>
    <property type="match status" value="1"/>
</dbReference>